<proteinExistence type="predicted"/>
<evidence type="ECO:0000313" key="3">
    <source>
        <dbReference type="Proteomes" id="UP000300142"/>
    </source>
</evidence>
<dbReference type="NCBIfam" id="TIGR02619">
    <property type="entry name" value="putative CRISPR-associated protein, APE2256 family"/>
    <property type="match status" value="1"/>
</dbReference>
<evidence type="ECO:0000259" key="1">
    <source>
        <dbReference type="Pfam" id="PF09651"/>
    </source>
</evidence>
<accession>A0A480A845</accession>
<feature type="domain" description="CRISPR system ring nuclease SSO1393-like" evidence="1">
    <location>
        <begin position="58"/>
        <end position="189"/>
    </location>
</feature>
<protein>
    <recommendedName>
        <fullName evidence="1">CRISPR system ring nuclease SSO1393-like domain-containing protein</fullName>
    </recommendedName>
</protein>
<organism evidence="2 3">
    <name type="scientific">Sphaerospermopsis reniformis</name>
    <dbReference type="NCBI Taxonomy" id="531300"/>
    <lineage>
        <taxon>Bacteria</taxon>
        <taxon>Bacillati</taxon>
        <taxon>Cyanobacteriota</taxon>
        <taxon>Cyanophyceae</taxon>
        <taxon>Nostocales</taxon>
        <taxon>Aphanizomenonaceae</taxon>
        <taxon>Sphaerospermopsis</taxon>
    </lineage>
</organism>
<dbReference type="Gene3D" id="3.40.50.10770">
    <property type="entry name" value="Hypothetical protein VC1899 like domain (Restriction endonuclease-like)"/>
    <property type="match status" value="1"/>
</dbReference>
<dbReference type="EMBL" id="BJCE01000136">
    <property type="protein sequence ID" value="GCL38364.1"/>
    <property type="molecule type" value="Genomic_DNA"/>
</dbReference>
<dbReference type="RefSeq" id="WP_137668268.1">
    <property type="nucleotide sequence ID" value="NZ_BJCE01000136.1"/>
</dbReference>
<reference evidence="3" key="1">
    <citation type="submission" date="2019-02" db="EMBL/GenBank/DDBJ databases">
        <title>Draft genome sequence of Sphaerospermopsis reniformis NIES-1949.</title>
        <authorList>
            <person name="Yamaguchi H."/>
            <person name="Suzuki S."/>
            <person name="Kawachi M."/>
        </authorList>
    </citation>
    <scope>NUCLEOTIDE SEQUENCE [LARGE SCALE GENOMIC DNA]</scope>
    <source>
        <strain evidence="3">NIES-1949</strain>
    </source>
</reference>
<keyword evidence="3" id="KW-1185">Reference proteome</keyword>
<dbReference type="Proteomes" id="UP000300142">
    <property type="component" value="Unassembled WGS sequence"/>
</dbReference>
<dbReference type="AlphaFoldDB" id="A0A480A845"/>
<sequence length="377" mass="43241">MVKTIICSVGTSAAKSLGVHPRELINWVKKQKSVEDAAEQVFSTFREILPEGENLKNDLSAEIHSLVRIGITSEDRVILLASSTDDGYCCALAVEKYLKHHWNGIDAKAEQIPGLQVVDAELFRREGVVNFVKRILKEVDSYDASNIILNPTGGYKALVPYTVLLGMVKGMKCDYIFEQSTTLLELPPLPVEFKRSQFEIYKDLFEKIERETEISKAEWEQRVHYTERQLLEPLVEFSNNQVTISAVGFLFLEEMRKPSVLVPFLSQKAIRDCFDNLAQLDDCDPFRFLLRAAASKDAFSQYEHINLGNGLRWLKPGRTTDRYLVSVEGWRLLVWRAIREDQEGSDYASKVKVNPDSERRTYSPFMRVDSDSYYEFK</sequence>
<evidence type="ECO:0000313" key="2">
    <source>
        <dbReference type="EMBL" id="GCL38364.1"/>
    </source>
</evidence>
<comment type="caution">
    <text evidence="2">The sequence shown here is derived from an EMBL/GenBank/DDBJ whole genome shotgun (WGS) entry which is preliminary data.</text>
</comment>
<name>A0A480A845_9CYAN</name>
<dbReference type="Pfam" id="PF09651">
    <property type="entry name" value="Cas_APE2256"/>
    <property type="match status" value="1"/>
</dbReference>
<gene>
    <name evidence="2" type="ORF">SR1949_34780</name>
</gene>
<dbReference type="InterPro" id="IPR013442">
    <property type="entry name" value="SSO1393-like"/>
</dbReference>